<dbReference type="Gene3D" id="2.60.40.1180">
    <property type="entry name" value="Golgi alpha-mannosidase II"/>
    <property type="match status" value="1"/>
</dbReference>
<dbReference type="InterPro" id="IPR006047">
    <property type="entry name" value="GH13_cat_dom"/>
</dbReference>
<dbReference type="AlphaFoldDB" id="A0A841G9E1"/>
<protein>
    <submittedName>
        <fullName evidence="2">Amylosucrase</fullName>
        <ecNumber evidence="2">2.4.1.4</ecNumber>
    </submittedName>
</protein>
<dbReference type="InterPro" id="IPR017853">
    <property type="entry name" value="GH"/>
</dbReference>
<dbReference type="PANTHER" id="PTHR10357">
    <property type="entry name" value="ALPHA-AMYLASE FAMILY MEMBER"/>
    <property type="match status" value="1"/>
</dbReference>
<dbReference type="PANTHER" id="PTHR10357:SF213">
    <property type="entry name" value="ALPHA AMYLASE CATALYTIC REGION"/>
    <property type="match status" value="1"/>
</dbReference>
<evidence type="ECO:0000313" key="3">
    <source>
        <dbReference type="Proteomes" id="UP000585721"/>
    </source>
</evidence>
<dbReference type="InterPro" id="IPR045857">
    <property type="entry name" value="O16G_dom_2"/>
</dbReference>
<dbReference type="Proteomes" id="UP000585721">
    <property type="component" value="Unassembled WGS sequence"/>
</dbReference>
<name>A0A841G9E1_9GAMM</name>
<dbReference type="SMART" id="SM00642">
    <property type="entry name" value="Aamy"/>
    <property type="match status" value="1"/>
</dbReference>
<accession>A0A841G9E1</accession>
<dbReference type="Pfam" id="PF00128">
    <property type="entry name" value="Alpha-amylase"/>
    <property type="match status" value="1"/>
</dbReference>
<dbReference type="EMBL" id="JACHGR010000005">
    <property type="protein sequence ID" value="MBB6055754.1"/>
    <property type="molecule type" value="Genomic_DNA"/>
</dbReference>
<dbReference type="GO" id="GO:0005975">
    <property type="term" value="P:carbohydrate metabolic process"/>
    <property type="evidence" value="ECO:0007669"/>
    <property type="project" value="InterPro"/>
</dbReference>
<dbReference type="Gene3D" id="3.90.400.10">
    <property type="entry name" value="Oligo-1,6-glucosidase, Domain 2"/>
    <property type="match status" value="1"/>
</dbReference>
<sequence length="643" mass="74228">MPVNKDKLLHDVVSLLSKKHPGKDLSEFMVRLGAQFGEVFAKFTRLYGEREDFSNRVAELVLALAEMYLARDPELRELDRQREEDKGWFMSPNWVGTMLYVDRFSKNLKGFMQKIDYLEELGVNYVHLMPLLKMPQEANDGGYAVSDYRAVEKRFGSMADIRKIAKTFRAKNMLLELDLVLNHTSNEHEWAQKALKGEKEYQDMYYMYDDRSMPDAFEQTLPEIFPENAPGNFTFLPSINKWVFTVFNTYQWDLNYTNPKVFIEMIKILLNLANQGVDILRLDAVAFMWKKLGTQSQNLEEAHILLQLFKACSKIAAPGAVFKAEAIVQPVEIVKYLGGGVVDECEIAYNASYMVYLWDAMATQNKRILEHGLQNIPRLPKGTTWINYIRCHDDIGLGYADQDILAAGYNPFDHKQFMISYYVGEFEGSPAKGQRFMYNPKTKDARITGATATLLGLEKGLEAGDAKLTEMAVRKILLMHSGIMSFGGIPLVYYGDEIACTNDYSFLNDPTKFDDNRWLNRPVIDWKKAAKRNEEGTIEHRVFSALKRMIALRKSIPEFYNENDYQLVKNENQHVFSFLRTRDWHKTLVLMNMSAQPQTVSQAILEQTGFGHYVYDQYQQQDVALENGVVTLEPFQFLWLKQK</sequence>
<keyword evidence="3" id="KW-1185">Reference proteome</keyword>
<evidence type="ECO:0000259" key="1">
    <source>
        <dbReference type="SMART" id="SM00642"/>
    </source>
</evidence>
<dbReference type="Gene3D" id="1.10.1740.10">
    <property type="match status" value="1"/>
</dbReference>
<reference evidence="2 3" key="1">
    <citation type="submission" date="2020-08" db="EMBL/GenBank/DDBJ databases">
        <title>Genomic Encyclopedia of Type Strains, Phase IV (KMG-IV): sequencing the most valuable type-strain genomes for metagenomic binning, comparative biology and taxonomic classification.</title>
        <authorList>
            <person name="Goeker M."/>
        </authorList>
    </citation>
    <scope>NUCLEOTIDE SEQUENCE [LARGE SCALE GENOMIC DNA]</scope>
    <source>
        <strain evidence="2 3">DSM 22975</strain>
    </source>
</reference>
<dbReference type="CDD" id="cd11324">
    <property type="entry name" value="AmyAc_Amylosucrase"/>
    <property type="match status" value="1"/>
</dbReference>
<dbReference type="SUPFAM" id="SSF51011">
    <property type="entry name" value="Glycosyl hydrolase domain"/>
    <property type="match status" value="1"/>
</dbReference>
<dbReference type="EC" id="2.4.1.4" evidence="2"/>
<comment type="caution">
    <text evidence="2">The sequence shown here is derived from an EMBL/GenBank/DDBJ whole genome shotgun (WGS) entry which is preliminary data.</text>
</comment>
<keyword evidence="2" id="KW-0328">Glycosyltransferase</keyword>
<dbReference type="Gene3D" id="3.20.20.80">
    <property type="entry name" value="Glycosidases"/>
    <property type="match status" value="1"/>
</dbReference>
<evidence type="ECO:0000313" key="2">
    <source>
        <dbReference type="EMBL" id="MBB6055754.1"/>
    </source>
</evidence>
<organism evidence="2 3">
    <name type="scientific">Tolumonas osonensis</name>
    <dbReference type="NCBI Taxonomy" id="675874"/>
    <lineage>
        <taxon>Bacteria</taxon>
        <taxon>Pseudomonadati</taxon>
        <taxon>Pseudomonadota</taxon>
        <taxon>Gammaproteobacteria</taxon>
        <taxon>Aeromonadales</taxon>
        <taxon>Aeromonadaceae</taxon>
        <taxon>Tolumonas</taxon>
    </lineage>
</organism>
<dbReference type="GO" id="GO:0047669">
    <property type="term" value="F:amylosucrase activity"/>
    <property type="evidence" value="ECO:0007669"/>
    <property type="project" value="UniProtKB-EC"/>
</dbReference>
<dbReference type="RefSeq" id="WP_188026503.1">
    <property type="nucleotide sequence ID" value="NZ_JACHGR010000005.1"/>
</dbReference>
<dbReference type="InterPro" id="IPR044077">
    <property type="entry name" value="Amylosucrase"/>
</dbReference>
<dbReference type="InterPro" id="IPR013780">
    <property type="entry name" value="Glyco_hydro_b"/>
</dbReference>
<feature type="domain" description="Glycosyl hydrolase family 13 catalytic" evidence="1">
    <location>
        <begin position="98"/>
        <end position="553"/>
    </location>
</feature>
<proteinExistence type="predicted"/>
<gene>
    <name evidence="2" type="ORF">HNR75_001672</name>
</gene>
<keyword evidence="2" id="KW-0808">Transferase</keyword>
<dbReference type="SUPFAM" id="SSF51445">
    <property type="entry name" value="(Trans)glycosidases"/>
    <property type="match status" value="1"/>
</dbReference>